<evidence type="ECO:0000259" key="2">
    <source>
        <dbReference type="PROSITE" id="PS51782"/>
    </source>
</evidence>
<accession>C5M5Y9</accession>
<keyword evidence="4" id="KW-1185">Reference proteome</keyword>
<evidence type="ECO:0000313" key="3">
    <source>
        <dbReference type="EMBL" id="EER34409.1"/>
    </source>
</evidence>
<dbReference type="Gene3D" id="3.10.350.10">
    <property type="entry name" value="LysM domain"/>
    <property type="match status" value="2"/>
</dbReference>
<evidence type="ECO:0000256" key="1">
    <source>
        <dbReference type="SAM" id="SignalP"/>
    </source>
</evidence>
<keyword evidence="1" id="KW-0732">Signal</keyword>
<dbReference type="Pfam" id="PF01476">
    <property type="entry name" value="LysM"/>
    <property type="match status" value="1"/>
</dbReference>
<name>C5M5Y9_CANTT</name>
<dbReference type="RefSeq" id="XP_002546964.1">
    <property type="nucleotide sequence ID" value="XM_002546918.1"/>
</dbReference>
<dbReference type="VEuPathDB" id="FungiDB:CTRG_01270"/>
<reference evidence="3 4" key="1">
    <citation type="journal article" date="2009" name="Nature">
        <title>Evolution of pathogenicity and sexual reproduction in eight Candida genomes.</title>
        <authorList>
            <person name="Butler G."/>
            <person name="Rasmussen M.D."/>
            <person name="Lin M.F."/>
            <person name="Santos M.A."/>
            <person name="Sakthikumar S."/>
            <person name="Munro C.A."/>
            <person name="Rheinbay E."/>
            <person name="Grabherr M."/>
            <person name="Forche A."/>
            <person name="Reedy J.L."/>
            <person name="Agrafioti I."/>
            <person name="Arnaud M.B."/>
            <person name="Bates S."/>
            <person name="Brown A.J."/>
            <person name="Brunke S."/>
            <person name="Costanzo M.C."/>
            <person name="Fitzpatrick D.A."/>
            <person name="de Groot P.W."/>
            <person name="Harris D."/>
            <person name="Hoyer L.L."/>
            <person name="Hube B."/>
            <person name="Klis F.M."/>
            <person name="Kodira C."/>
            <person name="Lennard N."/>
            <person name="Logue M.E."/>
            <person name="Martin R."/>
            <person name="Neiman A.M."/>
            <person name="Nikolaou E."/>
            <person name="Quail M.A."/>
            <person name="Quinn J."/>
            <person name="Santos M.C."/>
            <person name="Schmitzberger F.F."/>
            <person name="Sherlock G."/>
            <person name="Shah P."/>
            <person name="Silverstein K.A."/>
            <person name="Skrzypek M.S."/>
            <person name="Soll D."/>
            <person name="Staggs R."/>
            <person name="Stansfield I."/>
            <person name="Stumpf M.P."/>
            <person name="Sudbery P.E."/>
            <person name="Srikantha T."/>
            <person name="Zeng Q."/>
            <person name="Berman J."/>
            <person name="Berriman M."/>
            <person name="Heitman J."/>
            <person name="Gow N.A."/>
            <person name="Lorenz M.C."/>
            <person name="Birren B.W."/>
            <person name="Kellis M."/>
            <person name="Cuomo C.A."/>
        </authorList>
    </citation>
    <scope>NUCLEOTIDE SEQUENCE [LARGE SCALE GENOMIC DNA]</scope>
    <source>
        <strain evidence="4">ATCC MYA-3404 / T1</strain>
    </source>
</reference>
<proteinExistence type="predicted"/>
<dbReference type="InterPro" id="IPR018392">
    <property type="entry name" value="LysM"/>
</dbReference>
<feature type="chain" id="PRO_5002955026" description="LysM domain-containing protein" evidence="1">
    <location>
        <begin position="18"/>
        <end position="235"/>
    </location>
</feature>
<sequence>MIQLILLLSFLIQLVKSCRNCNGDPLSNFCDTYIWESNDTCKSVSSKYNITIEQLLTFKFIDGSISNSPFSINELCKLFTEGDEICISQPKNYEDCYYTPNCMFEYPQYFCNSYTITQSNLTCLEFCNLVNISMRQFKQWNKLNRINIDCYLDNPIEIGDVYCISKPNITNSTDCISIAIAENNSDNVDYFESVKTWSKHPLYNTTNSTKSFSCDASHNRILGLAILVTLAFSLI</sequence>
<dbReference type="KEGG" id="ctp:CTRG_01270"/>
<dbReference type="Proteomes" id="UP000002037">
    <property type="component" value="Unassembled WGS sequence"/>
</dbReference>
<dbReference type="EMBL" id="GG692396">
    <property type="protein sequence ID" value="EER34409.1"/>
    <property type="molecule type" value="Genomic_DNA"/>
</dbReference>
<dbReference type="InterPro" id="IPR036779">
    <property type="entry name" value="LysM_dom_sf"/>
</dbReference>
<protein>
    <recommendedName>
        <fullName evidence="2">LysM domain-containing protein</fullName>
    </recommendedName>
</protein>
<dbReference type="OrthoDB" id="10509183at2759"/>
<dbReference type="HOGENOM" id="CLU_1180082_0_0_1"/>
<organism evidence="3 4">
    <name type="scientific">Candida tropicalis (strain ATCC MYA-3404 / T1)</name>
    <name type="common">Yeast</name>
    <dbReference type="NCBI Taxonomy" id="294747"/>
    <lineage>
        <taxon>Eukaryota</taxon>
        <taxon>Fungi</taxon>
        <taxon>Dikarya</taxon>
        <taxon>Ascomycota</taxon>
        <taxon>Saccharomycotina</taxon>
        <taxon>Pichiomycetes</taxon>
        <taxon>Debaryomycetaceae</taxon>
        <taxon>Candida/Lodderomyces clade</taxon>
        <taxon>Candida</taxon>
    </lineage>
</organism>
<evidence type="ECO:0000313" key="4">
    <source>
        <dbReference type="Proteomes" id="UP000002037"/>
    </source>
</evidence>
<feature type="domain" description="LysM" evidence="2">
    <location>
        <begin position="112"/>
        <end position="164"/>
    </location>
</feature>
<dbReference type="GeneID" id="8300994"/>
<dbReference type="AlphaFoldDB" id="C5M5Y9"/>
<dbReference type="PROSITE" id="PS51782">
    <property type="entry name" value="LYSM"/>
    <property type="match status" value="1"/>
</dbReference>
<feature type="signal peptide" evidence="1">
    <location>
        <begin position="1"/>
        <end position="17"/>
    </location>
</feature>
<gene>
    <name evidence="3" type="ORF">CTRG_01270</name>
</gene>